<comment type="caution">
    <text evidence="1">The sequence shown here is derived from an EMBL/GenBank/DDBJ whole genome shotgun (WGS) entry which is preliminary data.</text>
</comment>
<dbReference type="SUPFAM" id="SSF140990">
    <property type="entry name" value="FtsH protease domain-like"/>
    <property type="match status" value="1"/>
</dbReference>
<dbReference type="Pfam" id="PF13398">
    <property type="entry name" value="Peptidase_M50B"/>
    <property type="match status" value="1"/>
</dbReference>
<dbReference type="InterPro" id="IPR049500">
    <property type="entry name" value="Peptidase_M50B-like"/>
</dbReference>
<evidence type="ECO:0008006" key="3">
    <source>
        <dbReference type="Google" id="ProtNLM"/>
    </source>
</evidence>
<organism evidence="1 2">
    <name type="scientific">Mycobacterium paraense</name>
    <dbReference type="NCBI Taxonomy" id="767916"/>
    <lineage>
        <taxon>Bacteria</taxon>
        <taxon>Bacillati</taxon>
        <taxon>Actinomycetota</taxon>
        <taxon>Actinomycetes</taxon>
        <taxon>Mycobacteriales</taxon>
        <taxon>Mycobacteriaceae</taxon>
        <taxon>Mycobacterium</taxon>
        <taxon>Mycobacterium simiae complex</taxon>
    </lineage>
</organism>
<name>A0A1X2A751_9MYCO</name>
<dbReference type="GO" id="GO:0004222">
    <property type="term" value="F:metalloendopeptidase activity"/>
    <property type="evidence" value="ECO:0007669"/>
    <property type="project" value="InterPro"/>
</dbReference>
<dbReference type="GO" id="GO:0005524">
    <property type="term" value="F:ATP binding"/>
    <property type="evidence" value="ECO:0007669"/>
    <property type="project" value="InterPro"/>
</dbReference>
<protein>
    <recommendedName>
        <fullName evidence="3">Peptidase M41 domain-containing protein</fullName>
    </recommendedName>
</protein>
<evidence type="ECO:0000313" key="1">
    <source>
        <dbReference type="EMBL" id="ORW43099.1"/>
    </source>
</evidence>
<dbReference type="GO" id="GO:0006508">
    <property type="term" value="P:proteolysis"/>
    <property type="evidence" value="ECO:0007669"/>
    <property type="project" value="InterPro"/>
</dbReference>
<dbReference type="GO" id="GO:0004176">
    <property type="term" value="F:ATP-dependent peptidase activity"/>
    <property type="evidence" value="ECO:0007669"/>
    <property type="project" value="InterPro"/>
</dbReference>
<proteinExistence type="predicted"/>
<dbReference type="AlphaFoldDB" id="A0A1X2A751"/>
<dbReference type="Proteomes" id="UP000193285">
    <property type="component" value="Unassembled WGS sequence"/>
</dbReference>
<reference evidence="1 2" key="1">
    <citation type="journal article" date="2015" name="Emerg. Microbes Infect.">
        <title>Characterization of 17 strains belonging to the Mycobacterium simiae complex and description of Mycobacterium paraense sp. nov.</title>
        <authorList>
            <person name="Fusco da Costa A.R."/>
            <person name="Fedrizzi T."/>
            <person name="Lopes M.L."/>
            <person name="Pecorari M."/>
            <person name="Oliveira da Costa W.L."/>
            <person name="Giacobazzi E."/>
            <person name="da Costa Bahia J.R."/>
            <person name="De Sanctis V."/>
            <person name="Batista Lima K.V."/>
            <person name="Bertorelli R."/>
            <person name="Grottola A."/>
            <person name="Fabio A."/>
            <person name="Mariottini A."/>
            <person name="Ferretti P."/>
            <person name="Di Leva F."/>
            <person name="Fregni Serpini G."/>
            <person name="Tagliazucchi S."/>
            <person name="Rumpianesi F."/>
            <person name="Jousson O."/>
            <person name="Segata N."/>
            <person name="Tortoli E."/>
        </authorList>
    </citation>
    <scope>NUCLEOTIDE SEQUENCE [LARGE SCALE GENOMIC DNA]</scope>
    <source>
        <strain evidence="1 2">IEC33</strain>
    </source>
</reference>
<gene>
    <name evidence="1" type="ORF">AWB90_18265</name>
</gene>
<dbReference type="InterPro" id="IPR037219">
    <property type="entry name" value="Peptidase_M41-like"/>
</dbReference>
<sequence length="164" mass="17150">MVNRHKQVDNITAEDLAVAFHEAGHAVAAVLFGGRVRKAVLGDDPRVDCDVMLERHCAAITYSGPWAEARLVHGRRPGPRELHRVLAGTSDDEALCAAGGPAAAVGVVALLERCWPAVERVAVELLVSGQVGHAEICTALGLSDEGGPGSFELACIRSGLRGVS</sequence>
<accession>A0A1X2A751</accession>
<dbReference type="EMBL" id="LQPN01000059">
    <property type="protein sequence ID" value="ORW43099.1"/>
    <property type="molecule type" value="Genomic_DNA"/>
</dbReference>
<evidence type="ECO:0000313" key="2">
    <source>
        <dbReference type="Proteomes" id="UP000193285"/>
    </source>
</evidence>